<evidence type="ECO:0000313" key="3">
    <source>
        <dbReference type="Proteomes" id="UP001183388"/>
    </source>
</evidence>
<sequence>MPGGWWGARLGRRGQILLIAGVGEMSWGAGFLAEPAPNLGGLAILARHGGVDRWAWVWVACGLAAVVAAFVRIGRDWPGFAAALAPPLVWAFAYMAAALVDDYTRGAWVAVWYLNWAFFIMWASAVPEHSVPPSPRARRGREPWA</sequence>
<accession>A0ABU2L3K8</accession>
<gene>
    <name evidence="2" type="ORF">RM780_04070</name>
</gene>
<evidence type="ECO:0000256" key="1">
    <source>
        <dbReference type="SAM" id="Phobius"/>
    </source>
</evidence>
<keyword evidence="1" id="KW-0472">Membrane</keyword>
<keyword evidence="3" id="KW-1185">Reference proteome</keyword>
<reference evidence="3" key="1">
    <citation type="submission" date="2023-07" db="EMBL/GenBank/DDBJ databases">
        <title>30 novel species of actinomycetes from the DSMZ collection.</title>
        <authorList>
            <person name="Nouioui I."/>
        </authorList>
    </citation>
    <scope>NUCLEOTIDE SEQUENCE [LARGE SCALE GENOMIC DNA]</scope>
    <source>
        <strain evidence="3">DSM 44917</strain>
    </source>
</reference>
<organism evidence="2 3">
    <name type="scientific">Streptomyces boetiae</name>
    <dbReference type="NCBI Taxonomy" id="3075541"/>
    <lineage>
        <taxon>Bacteria</taxon>
        <taxon>Bacillati</taxon>
        <taxon>Actinomycetota</taxon>
        <taxon>Actinomycetes</taxon>
        <taxon>Kitasatosporales</taxon>
        <taxon>Streptomycetaceae</taxon>
        <taxon>Streptomyces</taxon>
    </lineage>
</organism>
<dbReference type="RefSeq" id="WP_311629058.1">
    <property type="nucleotide sequence ID" value="NZ_JAVREN010000004.1"/>
</dbReference>
<evidence type="ECO:0000313" key="2">
    <source>
        <dbReference type="EMBL" id="MDT0306139.1"/>
    </source>
</evidence>
<feature type="transmembrane region" description="Helical" evidence="1">
    <location>
        <begin position="53"/>
        <end position="73"/>
    </location>
</feature>
<proteinExistence type="predicted"/>
<feature type="transmembrane region" description="Helical" evidence="1">
    <location>
        <begin position="80"/>
        <end position="100"/>
    </location>
</feature>
<comment type="caution">
    <text evidence="2">The sequence shown here is derived from an EMBL/GenBank/DDBJ whole genome shotgun (WGS) entry which is preliminary data.</text>
</comment>
<protein>
    <recommendedName>
        <fullName evidence="4">Integral membrane protein</fullName>
    </recommendedName>
</protein>
<feature type="transmembrane region" description="Helical" evidence="1">
    <location>
        <begin position="106"/>
        <end position="126"/>
    </location>
</feature>
<keyword evidence="1" id="KW-0812">Transmembrane</keyword>
<dbReference type="Proteomes" id="UP001183388">
    <property type="component" value="Unassembled WGS sequence"/>
</dbReference>
<keyword evidence="1" id="KW-1133">Transmembrane helix</keyword>
<dbReference type="EMBL" id="JAVREN010000004">
    <property type="protein sequence ID" value="MDT0306139.1"/>
    <property type="molecule type" value="Genomic_DNA"/>
</dbReference>
<evidence type="ECO:0008006" key="4">
    <source>
        <dbReference type="Google" id="ProtNLM"/>
    </source>
</evidence>
<name>A0ABU2L3K8_9ACTN</name>